<evidence type="ECO:0000313" key="1">
    <source>
        <dbReference type="EMBL" id="HIV98405.1"/>
    </source>
</evidence>
<protein>
    <submittedName>
        <fullName evidence="1">Uncharacterized protein</fullName>
    </submittedName>
</protein>
<name>A0A9D1PSQ8_9SPIO</name>
<sequence>MSDFSNLSPLEKNVQIVYVIQKFINDYNIPLEFCWTKNSPEGSNAAEVLEYIKKYSIGELNEDNIQKGWFTFYCPKFINENNEPLIFSINPENISRIRLYRKPKMNKAICIYLNAKNTLEEFLSREINFMILQDRAFYRKGLKVLDSYEKSWNRK</sequence>
<dbReference type="EMBL" id="DXHU01000005">
    <property type="protein sequence ID" value="HIV98405.1"/>
    <property type="molecule type" value="Genomic_DNA"/>
</dbReference>
<dbReference type="Proteomes" id="UP000823936">
    <property type="component" value="Unassembled WGS sequence"/>
</dbReference>
<comment type="caution">
    <text evidence="1">The sequence shown here is derived from an EMBL/GenBank/DDBJ whole genome shotgun (WGS) entry which is preliminary data.</text>
</comment>
<dbReference type="AlphaFoldDB" id="A0A9D1PSQ8"/>
<organism evidence="1 2">
    <name type="scientific">Candidatus Ornithospirochaeta avicola</name>
    <dbReference type="NCBI Taxonomy" id="2840896"/>
    <lineage>
        <taxon>Bacteria</taxon>
        <taxon>Pseudomonadati</taxon>
        <taxon>Spirochaetota</taxon>
        <taxon>Spirochaetia</taxon>
        <taxon>Spirochaetales</taxon>
        <taxon>Spirochaetaceae</taxon>
        <taxon>Spirochaetaceae incertae sedis</taxon>
        <taxon>Candidatus Ornithospirochaeta</taxon>
    </lineage>
</organism>
<gene>
    <name evidence="1" type="ORF">IAB12_01325</name>
</gene>
<reference evidence="1" key="1">
    <citation type="journal article" date="2021" name="PeerJ">
        <title>Extensive microbial diversity within the chicken gut microbiome revealed by metagenomics and culture.</title>
        <authorList>
            <person name="Gilroy R."/>
            <person name="Ravi A."/>
            <person name="Getino M."/>
            <person name="Pursley I."/>
            <person name="Horton D.L."/>
            <person name="Alikhan N.F."/>
            <person name="Baker D."/>
            <person name="Gharbi K."/>
            <person name="Hall N."/>
            <person name="Watson M."/>
            <person name="Adriaenssens E.M."/>
            <person name="Foster-Nyarko E."/>
            <person name="Jarju S."/>
            <person name="Secka A."/>
            <person name="Antonio M."/>
            <person name="Oren A."/>
            <person name="Chaudhuri R.R."/>
            <person name="La Ragione R."/>
            <person name="Hildebrand F."/>
            <person name="Pallen M.J."/>
        </authorList>
    </citation>
    <scope>NUCLEOTIDE SEQUENCE</scope>
    <source>
        <strain evidence="1">Gambia11-129</strain>
    </source>
</reference>
<reference evidence="1" key="2">
    <citation type="submission" date="2021-04" db="EMBL/GenBank/DDBJ databases">
        <authorList>
            <person name="Gilroy R."/>
        </authorList>
    </citation>
    <scope>NUCLEOTIDE SEQUENCE</scope>
    <source>
        <strain evidence="1">Gambia11-129</strain>
    </source>
</reference>
<accession>A0A9D1PSQ8</accession>
<proteinExistence type="predicted"/>
<evidence type="ECO:0000313" key="2">
    <source>
        <dbReference type="Proteomes" id="UP000823936"/>
    </source>
</evidence>